<reference evidence="1" key="1">
    <citation type="submission" date="2023-07" db="EMBL/GenBank/DDBJ databases">
        <title>Chromosome-level genome assembly of Artemia franciscana.</title>
        <authorList>
            <person name="Jo E."/>
        </authorList>
    </citation>
    <scope>NUCLEOTIDE SEQUENCE</scope>
    <source>
        <tissue evidence="1">Whole body</tissue>
    </source>
</reference>
<evidence type="ECO:0000313" key="2">
    <source>
        <dbReference type="Proteomes" id="UP001187531"/>
    </source>
</evidence>
<protein>
    <submittedName>
        <fullName evidence="1">Uncharacterized protein</fullName>
    </submittedName>
</protein>
<gene>
    <name evidence="1" type="ORF">QYM36_000824</name>
</gene>
<accession>A0AA88LDL0</accession>
<organism evidence="1 2">
    <name type="scientific">Artemia franciscana</name>
    <name type="common">Brine shrimp</name>
    <name type="synonym">Artemia sanfranciscana</name>
    <dbReference type="NCBI Taxonomy" id="6661"/>
    <lineage>
        <taxon>Eukaryota</taxon>
        <taxon>Metazoa</taxon>
        <taxon>Ecdysozoa</taxon>
        <taxon>Arthropoda</taxon>
        <taxon>Crustacea</taxon>
        <taxon>Branchiopoda</taxon>
        <taxon>Anostraca</taxon>
        <taxon>Artemiidae</taxon>
        <taxon>Artemia</taxon>
    </lineage>
</organism>
<dbReference type="Proteomes" id="UP001187531">
    <property type="component" value="Unassembled WGS sequence"/>
</dbReference>
<proteinExistence type="predicted"/>
<name>A0AA88LDL0_ARTSF</name>
<sequence>MVIDVESRALPNESNTWSQINPMRIHFQRKTRHEFFVYTQKAGEKPALELERSSAIRSSYWYRSVFKARLPRLDLYMKAF</sequence>
<evidence type="ECO:0000313" key="1">
    <source>
        <dbReference type="EMBL" id="KAK2726522.1"/>
    </source>
</evidence>
<keyword evidence="2" id="KW-1185">Reference proteome</keyword>
<dbReference type="EMBL" id="JAVRJZ010000002">
    <property type="protein sequence ID" value="KAK2726522.1"/>
    <property type="molecule type" value="Genomic_DNA"/>
</dbReference>
<comment type="caution">
    <text evidence="1">The sequence shown here is derived from an EMBL/GenBank/DDBJ whole genome shotgun (WGS) entry which is preliminary data.</text>
</comment>
<dbReference type="AlphaFoldDB" id="A0AA88LDL0"/>